<dbReference type="GO" id="GO:0043531">
    <property type="term" value="F:ADP binding"/>
    <property type="evidence" value="ECO:0007669"/>
    <property type="project" value="InterPro"/>
</dbReference>
<evidence type="ECO:0000256" key="5">
    <source>
        <dbReference type="ARBA" id="ARBA00022840"/>
    </source>
</evidence>
<dbReference type="Pfam" id="PF18052">
    <property type="entry name" value="Rx_N"/>
    <property type="match status" value="1"/>
</dbReference>
<gene>
    <name evidence="10" type="ORF">SLEP1_g14104</name>
</gene>
<evidence type="ECO:0000256" key="3">
    <source>
        <dbReference type="ARBA" id="ARBA00022741"/>
    </source>
</evidence>
<comment type="caution">
    <text evidence="10">The sequence shown here is derived from an EMBL/GenBank/DDBJ whole genome shotgun (WGS) entry which is preliminary data.</text>
</comment>
<keyword evidence="3" id="KW-0547">Nucleotide-binding</keyword>
<feature type="domain" description="R13L1/DRL21-like LRR repeat region" evidence="9">
    <location>
        <begin position="661"/>
        <end position="787"/>
    </location>
</feature>
<dbReference type="InterPro" id="IPR002182">
    <property type="entry name" value="NB-ARC"/>
</dbReference>
<dbReference type="InterPro" id="IPR056789">
    <property type="entry name" value="LRR_R13L1-DRL21"/>
</dbReference>
<evidence type="ECO:0000313" key="11">
    <source>
        <dbReference type="Proteomes" id="UP001054252"/>
    </source>
</evidence>
<dbReference type="Pfam" id="PF00931">
    <property type="entry name" value="NB-ARC"/>
    <property type="match status" value="1"/>
</dbReference>
<dbReference type="Pfam" id="PF23559">
    <property type="entry name" value="WHD_DRP"/>
    <property type="match status" value="1"/>
</dbReference>
<dbReference type="Gene3D" id="1.20.5.4130">
    <property type="match status" value="1"/>
</dbReference>
<dbReference type="PANTHER" id="PTHR36766:SF70">
    <property type="entry name" value="DISEASE RESISTANCE PROTEIN RGA4"/>
    <property type="match status" value="1"/>
</dbReference>
<dbReference type="SUPFAM" id="SSF52540">
    <property type="entry name" value="P-loop containing nucleoside triphosphate hydrolases"/>
    <property type="match status" value="1"/>
</dbReference>
<keyword evidence="11" id="KW-1185">Reference proteome</keyword>
<evidence type="ECO:0000256" key="1">
    <source>
        <dbReference type="ARBA" id="ARBA00022614"/>
    </source>
</evidence>
<evidence type="ECO:0000259" key="9">
    <source>
        <dbReference type="Pfam" id="PF25019"/>
    </source>
</evidence>
<organism evidence="10 11">
    <name type="scientific">Rubroshorea leprosula</name>
    <dbReference type="NCBI Taxonomy" id="152421"/>
    <lineage>
        <taxon>Eukaryota</taxon>
        <taxon>Viridiplantae</taxon>
        <taxon>Streptophyta</taxon>
        <taxon>Embryophyta</taxon>
        <taxon>Tracheophyta</taxon>
        <taxon>Spermatophyta</taxon>
        <taxon>Magnoliopsida</taxon>
        <taxon>eudicotyledons</taxon>
        <taxon>Gunneridae</taxon>
        <taxon>Pentapetalae</taxon>
        <taxon>rosids</taxon>
        <taxon>malvids</taxon>
        <taxon>Malvales</taxon>
        <taxon>Dipterocarpaceae</taxon>
        <taxon>Rubroshorea</taxon>
    </lineage>
</organism>
<dbReference type="FunFam" id="3.40.50.300:FF:001091">
    <property type="entry name" value="Probable disease resistance protein At1g61300"/>
    <property type="match status" value="1"/>
</dbReference>
<keyword evidence="1" id="KW-0433">Leucine-rich repeat</keyword>
<dbReference type="Gene3D" id="1.10.8.430">
    <property type="entry name" value="Helical domain of apoptotic protease-activating factors"/>
    <property type="match status" value="1"/>
</dbReference>
<keyword evidence="2" id="KW-0677">Repeat</keyword>
<dbReference type="EMBL" id="BPVZ01000017">
    <property type="protein sequence ID" value="GKV01557.1"/>
    <property type="molecule type" value="Genomic_DNA"/>
</dbReference>
<sequence length="1052" mass="119952">MADVVLTFLIEATLSQVTSAASELIKLAGGRGKKDLKTLQDKLDLIHDVLFGAEEKQHGNRAVRRWLEKLKMVAREAEDVLDELVYEELKRKVEIRGQRKKKVRVFFTRSNPFIFRLRMANKIKNLITSIDDINKEARQYNLESRFAVSAPESRSNPQTAHPFLGYCSQVMGREDDVSNLVDLLIDPSNKQSLSVISVVGMGGLGKTTLVKSVEKDETIREHFGKIVSICVSEDFNVKRILEDMLECLSKESCSIRSESAIMEKIKEKLENKNYLLILDDVWNENESVKWEELSGCLSEINKNKVSRVVVTTRSRRVASTMGTRDGHVYHLKGLKHDECWSIIKQRVFGDSSVLDPELEEIGRQIAKKCRGVPLVANIIGASLSTRIDRHEWLSVQNSDAWDSLKDDSTGRGILGVLQSSFDRLPDPALKNCFACCSIFPKDYVYERDSLVQLWMAGGLLQPSEGSSVAILEDIGDKYFMTSMSNSNSETLMLKAASRGKIAHVRHLNLNLVDDMETVPTNFAEVAGKLHALFLKKGMLCKLPECFKRLRILVVSGQYNFDRHRIEQLPTWIGEMKHLRYLDISTAGIKELPQFIMKLYHLQTLRFEHCYLIERQPQVENLVNLKHIYFSHENGAPVGIGRLADLQTLPFFFVGRQKGSQIEDLRRLNQLRGSLNIRHLELVENYIEAKKAKLCEKTRLHKLVLNWERPMWRESYRECKQDEDVLEGLQPPSRVQHLEIDNYRGEKCPTWMDCPLSGLLSLEINYCRMLKSIPSMRGFSALQELNIILCLKVTSMRDDVSGLPTSLRRLTVTCCPRLQTIVHGPSSLTCLEELKVIGCGNLRNIPGIDGLSSLKKLTIQECDGLVSVSLPTNLHSLIKLNILNWHNLRCIPEESLGDLVSLRTLKIGGFSKEIEEFPGLSSIQRLNASLRNLKLIGWETLKCLPPQIQHLTSLRDLVIFNFNQVEALPEWLGSLSSLQCLTIQCCKNLKYLPNSTETKQRPSELSFLQIDGFPESSHWSRTRRSLMEQSKYYQQKLELDQLLKSYQQRQVGE</sequence>
<dbReference type="InterPro" id="IPR042197">
    <property type="entry name" value="Apaf_helical"/>
</dbReference>
<dbReference type="InterPro" id="IPR032675">
    <property type="entry name" value="LRR_dom_sf"/>
</dbReference>
<dbReference type="AlphaFoldDB" id="A0AAV5IS13"/>
<dbReference type="PRINTS" id="PR00364">
    <property type="entry name" value="DISEASERSIST"/>
</dbReference>
<dbReference type="InterPro" id="IPR041118">
    <property type="entry name" value="Rx_N"/>
</dbReference>
<evidence type="ECO:0008006" key="12">
    <source>
        <dbReference type="Google" id="ProtNLM"/>
    </source>
</evidence>
<feature type="domain" description="Disease resistance protein winged helix" evidence="8">
    <location>
        <begin position="438"/>
        <end position="481"/>
    </location>
</feature>
<feature type="domain" description="NB-ARC" evidence="6">
    <location>
        <begin position="174"/>
        <end position="349"/>
    </location>
</feature>
<proteinExistence type="predicted"/>
<evidence type="ECO:0000259" key="6">
    <source>
        <dbReference type="Pfam" id="PF00931"/>
    </source>
</evidence>
<dbReference type="SUPFAM" id="SSF52058">
    <property type="entry name" value="L domain-like"/>
    <property type="match status" value="2"/>
</dbReference>
<evidence type="ECO:0000259" key="8">
    <source>
        <dbReference type="Pfam" id="PF23559"/>
    </source>
</evidence>
<keyword evidence="4" id="KW-0611">Plant defense</keyword>
<reference evidence="10 11" key="1">
    <citation type="journal article" date="2021" name="Commun. Biol.">
        <title>The genome of Shorea leprosula (Dipterocarpaceae) highlights the ecological relevance of drought in aseasonal tropical rainforests.</title>
        <authorList>
            <person name="Ng K.K.S."/>
            <person name="Kobayashi M.J."/>
            <person name="Fawcett J.A."/>
            <person name="Hatakeyama M."/>
            <person name="Paape T."/>
            <person name="Ng C.H."/>
            <person name="Ang C.C."/>
            <person name="Tnah L.H."/>
            <person name="Lee C.T."/>
            <person name="Nishiyama T."/>
            <person name="Sese J."/>
            <person name="O'Brien M.J."/>
            <person name="Copetti D."/>
            <person name="Mohd Noor M.I."/>
            <person name="Ong R.C."/>
            <person name="Putra M."/>
            <person name="Sireger I.Z."/>
            <person name="Indrioko S."/>
            <person name="Kosugi Y."/>
            <person name="Izuno A."/>
            <person name="Isagi Y."/>
            <person name="Lee S.L."/>
            <person name="Shimizu K.K."/>
        </authorList>
    </citation>
    <scope>NUCLEOTIDE SEQUENCE [LARGE SCALE GENOMIC DNA]</scope>
    <source>
        <strain evidence="10">214</strain>
    </source>
</reference>
<dbReference type="Gene3D" id="1.10.10.10">
    <property type="entry name" value="Winged helix-like DNA-binding domain superfamily/Winged helix DNA-binding domain"/>
    <property type="match status" value="1"/>
</dbReference>
<evidence type="ECO:0000259" key="7">
    <source>
        <dbReference type="Pfam" id="PF18052"/>
    </source>
</evidence>
<evidence type="ECO:0000256" key="4">
    <source>
        <dbReference type="ARBA" id="ARBA00022821"/>
    </source>
</evidence>
<keyword evidence="5" id="KW-0067">ATP-binding</keyword>
<evidence type="ECO:0000313" key="10">
    <source>
        <dbReference type="EMBL" id="GKV01557.1"/>
    </source>
</evidence>
<dbReference type="Proteomes" id="UP001054252">
    <property type="component" value="Unassembled WGS sequence"/>
</dbReference>
<protein>
    <recommendedName>
        <fullName evidence="12">Disease resistance protein RGA3</fullName>
    </recommendedName>
</protein>
<feature type="domain" description="Disease resistance N-terminal" evidence="7">
    <location>
        <begin position="10"/>
        <end position="100"/>
    </location>
</feature>
<dbReference type="Gene3D" id="3.40.50.300">
    <property type="entry name" value="P-loop containing nucleotide triphosphate hydrolases"/>
    <property type="match status" value="1"/>
</dbReference>
<dbReference type="InterPro" id="IPR027417">
    <property type="entry name" value="P-loop_NTPase"/>
</dbReference>
<dbReference type="PANTHER" id="PTHR36766">
    <property type="entry name" value="PLANT BROAD-SPECTRUM MILDEW RESISTANCE PROTEIN RPW8"/>
    <property type="match status" value="1"/>
</dbReference>
<dbReference type="GO" id="GO:0006952">
    <property type="term" value="P:defense response"/>
    <property type="evidence" value="ECO:0007669"/>
    <property type="project" value="UniProtKB-KW"/>
</dbReference>
<dbReference type="GO" id="GO:0051707">
    <property type="term" value="P:response to other organism"/>
    <property type="evidence" value="ECO:0007669"/>
    <property type="project" value="UniProtKB-ARBA"/>
</dbReference>
<accession>A0AAV5IS13</accession>
<dbReference type="Gene3D" id="3.80.10.10">
    <property type="entry name" value="Ribonuclease Inhibitor"/>
    <property type="match status" value="2"/>
</dbReference>
<dbReference type="GO" id="GO:0005524">
    <property type="term" value="F:ATP binding"/>
    <property type="evidence" value="ECO:0007669"/>
    <property type="project" value="UniProtKB-KW"/>
</dbReference>
<dbReference type="Pfam" id="PF25019">
    <property type="entry name" value="LRR_R13L1-DRL21"/>
    <property type="match status" value="1"/>
</dbReference>
<evidence type="ECO:0000256" key="2">
    <source>
        <dbReference type="ARBA" id="ARBA00022737"/>
    </source>
</evidence>
<dbReference type="InterPro" id="IPR058922">
    <property type="entry name" value="WHD_DRP"/>
</dbReference>
<name>A0AAV5IS13_9ROSI</name>
<dbReference type="InterPro" id="IPR036388">
    <property type="entry name" value="WH-like_DNA-bd_sf"/>
</dbReference>